<dbReference type="STRING" id="157910.SAMN05445850_8409"/>
<evidence type="ECO:0000259" key="1">
    <source>
        <dbReference type="Pfam" id="PF13401"/>
    </source>
</evidence>
<feature type="domain" description="ORC1/DEAH AAA+ ATPase" evidence="1">
    <location>
        <begin position="47"/>
        <end position="177"/>
    </location>
</feature>
<name>A0A1H1KKF0_9BURK</name>
<dbReference type="AlphaFoldDB" id="A0A1H1KKF0"/>
<accession>A0A1H1KKF0</accession>
<evidence type="ECO:0000313" key="3">
    <source>
        <dbReference type="Proteomes" id="UP000199365"/>
    </source>
</evidence>
<dbReference type="EMBL" id="FNKX01000005">
    <property type="protein sequence ID" value="SDR62754.1"/>
    <property type="molecule type" value="Genomic_DNA"/>
</dbReference>
<dbReference type="Gene3D" id="3.40.50.300">
    <property type="entry name" value="P-loop containing nucleotide triphosphate hydrolases"/>
    <property type="match status" value="1"/>
</dbReference>
<dbReference type="GO" id="GO:0016887">
    <property type="term" value="F:ATP hydrolysis activity"/>
    <property type="evidence" value="ECO:0007669"/>
    <property type="project" value="InterPro"/>
</dbReference>
<dbReference type="RefSeq" id="WP_090812774.1">
    <property type="nucleotide sequence ID" value="NZ_FNKX01000005.1"/>
</dbReference>
<proteinExistence type="predicted"/>
<reference evidence="3" key="1">
    <citation type="submission" date="2016-10" db="EMBL/GenBank/DDBJ databases">
        <authorList>
            <person name="Varghese N."/>
            <person name="Submissions S."/>
        </authorList>
    </citation>
    <scope>NUCLEOTIDE SEQUENCE [LARGE SCALE GENOMIC DNA]</scope>
    <source>
        <strain evidence="3">DUS833</strain>
    </source>
</reference>
<dbReference type="Proteomes" id="UP000199365">
    <property type="component" value="Unassembled WGS sequence"/>
</dbReference>
<dbReference type="InterPro" id="IPR049945">
    <property type="entry name" value="AAA_22"/>
</dbReference>
<sequence length="331" mass="38037">MPDSLPRPVDPSEHPLANQTYIVPTPAIAAMYAHVRQCIRRGVAGALIYGHTRWGKTYAIRYCVRLLRLELPRAAILTIGMPRNPSRSEALFFGMLLKAAQHERPDSGTALQRRLRLYHKLAELVERAAGNRLIVFVDEAQRLELEHYEWLRDVQDELERRGVRMFTFLVGQPGILNRKSSFRQSVDTSQIVSRFMIDELRFEGFRSADDLKMSLGAYDTSTFPDRSEWPYTRFFLQRAFDSGFRLGKQHGVLWEAFDAAHRRARFDFTMEIPTEYLARTVEIALTDNMQHDAADFALSQASWSQAVEESNFVAALEELRIIFVDEAAYGS</sequence>
<evidence type="ECO:0000313" key="2">
    <source>
        <dbReference type="EMBL" id="SDR62754.1"/>
    </source>
</evidence>
<dbReference type="InterPro" id="IPR027417">
    <property type="entry name" value="P-loop_NTPase"/>
</dbReference>
<keyword evidence="3" id="KW-1185">Reference proteome</keyword>
<protein>
    <submittedName>
        <fullName evidence="2">AAA domain-containing protein</fullName>
    </submittedName>
</protein>
<organism evidence="2 3">
    <name type="scientific">Paraburkholderia tuberum</name>
    <dbReference type="NCBI Taxonomy" id="157910"/>
    <lineage>
        <taxon>Bacteria</taxon>
        <taxon>Pseudomonadati</taxon>
        <taxon>Pseudomonadota</taxon>
        <taxon>Betaproteobacteria</taxon>
        <taxon>Burkholderiales</taxon>
        <taxon>Burkholderiaceae</taxon>
        <taxon>Paraburkholderia</taxon>
    </lineage>
</organism>
<dbReference type="Pfam" id="PF13401">
    <property type="entry name" value="AAA_22"/>
    <property type="match status" value="1"/>
</dbReference>
<gene>
    <name evidence="2" type="ORF">SAMN05445850_8409</name>
</gene>
<dbReference type="SUPFAM" id="SSF52540">
    <property type="entry name" value="P-loop containing nucleoside triphosphate hydrolases"/>
    <property type="match status" value="1"/>
</dbReference>